<feature type="compositionally biased region" description="Low complexity" evidence="1">
    <location>
        <begin position="258"/>
        <end position="277"/>
    </location>
</feature>
<dbReference type="SUPFAM" id="SSF54616">
    <property type="entry name" value="DNA-binding domain of Mlu1-box binding protein MBP1"/>
    <property type="match status" value="1"/>
</dbReference>
<dbReference type="InParanoid" id="A0A165L632"/>
<dbReference type="InterPro" id="IPR051642">
    <property type="entry name" value="SWI6-like"/>
</dbReference>
<dbReference type="PROSITE" id="PS51299">
    <property type="entry name" value="HTH_APSES"/>
    <property type="match status" value="1"/>
</dbReference>
<feature type="compositionally biased region" description="Polar residues" evidence="1">
    <location>
        <begin position="176"/>
        <end position="192"/>
    </location>
</feature>
<feature type="compositionally biased region" description="Low complexity" evidence="1">
    <location>
        <begin position="232"/>
        <end position="241"/>
    </location>
</feature>
<dbReference type="GO" id="GO:0030907">
    <property type="term" value="C:MBF transcription complex"/>
    <property type="evidence" value="ECO:0007669"/>
    <property type="project" value="TreeGrafter"/>
</dbReference>
<feature type="compositionally biased region" description="Basic and acidic residues" evidence="1">
    <location>
        <begin position="342"/>
        <end position="357"/>
    </location>
</feature>
<dbReference type="OrthoDB" id="5562739at2759"/>
<evidence type="ECO:0000313" key="4">
    <source>
        <dbReference type="Proteomes" id="UP000077266"/>
    </source>
</evidence>
<protein>
    <submittedName>
        <fullName evidence="3">DNA-binding domain of Mlu1-box binding protein MBP1</fullName>
    </submittedName>
</protein>
<evidence type="ECO:0000313" key="3">
    <source>
        <dbReference type="EMBL" id="KZV97406.1"/>
    </source>
</evidence>
<dbReference type="PANTHER" id="PTHR43828">
    <property type="entry name" value="ASPARAGINASE"/>
    <property type="match status" value="1"/>
</dbReference>
<keyword evidence="3" id="KW-0238">DNA-binding</keyword>
<evidence type="ECO:0000259" key="2">
    <source>
        <dbReference type="PROSITE" id="PS51299"/>
    </source>
</evidence>
<keyword evidence="4" id="KW-1185">Reference proteome</keyword>
<sequence length="357" mass="39422">MAGYGESQAPLRATSLLSAPSQAPATRQHVPFPTSVHRVSKGRYITSKDARGYIPVYEYPLHGQWIMMDADDGYILWTGIWKALGHPKADIVKMVESIPELSSQLRRVRGGYLKIQGTWLPYEYAVTLARRVAWPIRDDLVPFFGPSFPDSCLSPSDPGYGRVLPPSNNRRKRRTPQSPEDLSLSPSASPNAFSVRGHFHPESHFERRASPLRIYTGPEPPAGRFSPYPRLTTSSATTSISPIHATPMYAPVERRVWSNGTSSSDSSASVSTRSSPVSPLPFNPQHRPDRPTLPSLSSLALLPPKSLPGISSITPGPDPHDRRNSRAQAVGIPDPTSVLRRLRLEDALPSEQRYHDT</sequence>
<feature type="compositionally biased region" description="Basic and acidic residues" evidence="1">
    <location>
        <begin position="199"/>
        <end position="209"/>
    </location>
</feature>
<dbReference type="GO" id="GO:0003677">
    <property type="term" value="F:DNA binding"/>
    <property type="evidence" value="ECO:0007669"/>
    <property type="project" value="UniProtKB-KW"/>
</dbReference>
<dbReference type="EMBL" id="KV425930">
    <property type="protein sequence ID" value="KZV97406.1"/>
    <property type="molecule type" value="Genomic_DNA"/>
</dbReference>
<dbReference type="GO" id="GO:0000981">
    <property type="term" value="F:DNA-binding transcription factor activity, RNA polymerase II-specific"/>
    <property type="evidence" value="ECO:0007669"/>
    <property type="project" value="UniProtKB-ARBA"/>
</dbReference>
<feature type="compositionally biased region" description="Low complexity" evidence="1">
    <location>
        <begin position="293"/>
        <end position="308"/>
    </location>
</feature>
<reference evidence="3 4" key="1">
    <citation type="journal article" date="2016" name="Mol. Biol. Evol.">
        <title>Comparative Genomics of Early-Diverging Mushroom-Forming Fungi Provides Insights into the Origins of Lignocellulose Decay Capabilities.</title>
        <authorList>
            <person name="Nagy L.G."/>
            <person name="Riley R."/>
            <person name="Tritt A."/>
            <person name="Adam C."/>
            <person name="Daum C."/>
            <person name="Floudas D."/>
            <person name="Sun H."/>
            <person name="Yadav J.S."/>
            <person name="Pangilinan J."/>
            <person name="Larsson K.H."/>
            <person name="Matsuura K."/>
            <person name="Barry K."/>
            <person name="Labutti K."/>
            <person name="Kuo R."/>
            <person name="Ohm R.A."/>
            <person name="Bhattacharya S.S."/>
            <person name="Shirouzu T."/>
            <person name="Yoshinaga Y."/>
            <person name="Martin F.M."/>
            <person name="Grigoriev I.V."/>
            <person name="Hibbett D.S."/>
        </authorList>
    </citation>
    <scope>NUCLEOTIDE SEQUENCE [LARGE SCALE GENOMIC DNA]</scope>
    <source>
        <strain evidence="3 4">HHB12029</strain>
    </source>
</reference>
<proteinExistence type="predicted"/>
<dbReference type="PANTHER" id="PTHR43828:SF5">
    <property type="entry name" value="TRANSCRIPTIONAL REPRESSOR XBP1"/>
    <property type="match status" value="1"/>
</dbReference>
<name>A0A165L632_EXIGL</name>
<dbReference type="InterPro" id="IPR003163">
    <property type="entry name" value="Tscrpt_reg_HTH_APSES-type"/>
</dbReference>
<evidence type="ECO:0000256" key="1">
    <source>
        <dbReference type="SAM" id="MobiDB-lite"/>
    </source>
</evidence>
<feature type="domain" description="HTH APSES-type" evidence="2">
    <location>
        <begin position="43"/>
        <end position="155"/>
    </location>
</feature>
<dbReference type="STRING" id="1314781.A0A165L632"/>
<dbReference type="InterPro" id="IPR036887">
    <property type="entry name" value="HTH_APSES_sf"/>
</dbReference>
<accession>A0A165L632</accession>
<dbReference type="Gene3D" id="3.10.260.10">
    <property type="entry name" value="Transcription regulator HTH, APSES-type DNA-binding domain"/>
    <property type="match status" value="1"/>
</dbReference>
<gene>
    <name evidence="3" type="ORF">EXIGLDRAFT_764363</name>
</gene>
<organism evidence="3 4">
    <name type="scientific">Exidia glandulosa HHB12029</name>
    <dbReference type="NCBI Taxonomy" id="1314781"/>
    <lineage>
        <taxon>Eukaryota</taxon>
        <taxon>Fungi</taxon>
        <taxon>Dikarya</taxon>
        <taxon>Basidiomycota</taxon>
        <taxon>Agaricomycotina</taxon>
        <taxon>Agaricomycetes</taxon>
        <taxon>Auriculariales</taxon>
        <taxon>Exidiaceae</taxon>
        <taxon>Exidia</taxon>
    </lineage>
</organism>
<dbReference type="GO" id="GO:0033309">
    <property type="term" value="C:SBF transcription complex"/>
    <property type="evidence" value="ECO:0007669"/>
    <property type="project" value="TreeGrafter"/>
</dbReference>
<feature type="region of interest" description="Disordered" evidence="1">
    <location>
        <begin position="155"/>
        <end position="357"/>
    </location>
</feature>
<dbReference type="Proteomes" id="UP000077266">
    <property type="component" value="Unassembled WGS sequence"/>
</dbReference>
<dbReference type="AlphaFoldDB" id="A0A165L632"/>